<evidence type="ECO:0000313" key="2">
    <source>
        <dbReference type="EMBL" id="RPB08347.1"/>
    </source>
</evidence>
<gene>
    <name evidence="2" type="ORF">P167DRAFT_548981</name>
</gene>
<dbReference type="OrthoDB" id="10332728at2759"/>
<accession>A0A3N4KCZ2</accession>
<dbReference type="EMBL" id="ML119164">
    <property type="protein sequence ID" value="RPB08347.1"/>
    <property type="molecule type" value="Genomic_DNA"/>
</dbReference>
<evidence type="ECO:0000313" key="3">
    <source>
        <dbReference type="Proteomes" id="UP000277580"/>
    </source>
</evidence>
<organism evidence="2 3">
    <name type="scientific">Morchella conica CCBAS932</name>
    <dbReference type="NCBI Taxonomy" id="1392247"/>
    <lineage>
        <taxon>Eukaryota</taxon>
        <taxon>Fungi</taxon>
        <taxon>Dikarya</taxon>
        <taxon>Ascomycota</taxon>
        <taxon>Pezizomycotina</taxon>
        <taxon>Pezizomycetes</taxon>
        <taxon>Pezizales</taxon>
        <taxon>Morchellaceae</taxon>
        <taxon>Morchella</taxon>
    </lineage>
</organism>
<dbReference type="InParanoid" id="A0A3N4KCZ2"/>
<feature type="region of interest" description="Disordered" evidence="1">
    <location>
        <begin position="1"/>
        <end position="172"/>
    </location>
</feature>
<protein>
    <submittedName>
        <fullName evidence="2">Uncharacterized protein</fullName>
    </submittedName>
</protein>
<name>A0A3N4KCZ2_9PEZI</name>
<dbReference type="Proteomes" id="UP000277580">
    <property type="component" value="Unassembled WGS sequence"/>
</dbReference>
<sequence length="192" mass="21019">MYHDALTYGTKPPSTYLPFRLSSANTIMDPPSPKSETSQSDTERQVESPIDQGQKEIHSSDVQQSDNSKGKRGIEVEAESYQTHTSSVLQDKSSNTSRFPQRGHTYTVVRVGGGKPIVIQDDPSEEQHSESGSDPASDPALEPRKIKSEDEEGYYAPGGLESDDDSGTFRSTFTKESFGFSIGAPGWKKAPR</sequence>
<proteinExistence type="predicted"/>
<feature type="compositionally biased region" description="Polar residues" evidence="1">
    <location>
        <begin position="80"/>
        <end position="99"/>
    </location>
</feature>
<dbReference type="AlphaFoldDB" id="A0A3N4KCZ2"/>
<evidence type="ECO:0000256" key="1">
    <source>
        <dbReference type="SAM" id="MobiDB-lite"/>
    </source>
</evidence>
<keyword evidence="3" id="KW-1185">Reference proteome</keyword>
<reference evidence="2 3" key="1">
    <citation type="journal article" date="2018" name="Nat. Ecol. Evol.">
        <title>Pezizomycetes genomes reveal the molecular basis of ectomycorrhizal truffle lifestyle.</title>
        <authorList>
            <person name="Murat C."/>
            <person name="Payen T."/>
            <person name="Noel B."/>
            <person name="Kuo A."/>
            <person name="Morin E."/>
            <person name="Chen J."/>
            <person name="Kohler A."/>
            <person name="Krizsan K."/>
            <person name="Balestrini R."/>
            <person name="Da Silva C."/>
            <person name="Montanini B."/>
            <person name="Hainaut M."/>
            <person name="Levati E."/>
            <person name="Barry K.W."/>
            <person name="Belfiori B."/>
            <person name="Cichocki N."/>
            <person name="Clum A."/>
            <person name="Dockter R.B."/>
            <person name="Fauchery L."/>
            <person name="Guy J."/>
            <person name="Iotti M."/>
            <person name="Le Tacon F."/>
            <person name="Lindquist E.A."/>
            <person name="Lipzen A."/>
            <person name="Malagnac F."/>
            <person name="Mello A."/>
            <person name="Molinier V."/>
            <person name="Miyauchi S."/>
            <person name="Poulain J."/>
            <person name="Riccioni C."/>
            <person name="Rubini A."/>
            <person name="Sitrit Y."/>
            <person name="Splivallo R."/>
            <person name="Traeger S."/>
            <person name="Wang M."/>
            <person name="Zifcakova L."/>
            <person name="Wipf D."/>
            <person name="Zambonelli A."/>
            <person name="Paolocci F."/>
            <person name="Nowrousian M."/>
            <person name="Ottonello S."/>
            <person name="Baldrian P."/>
            <person name="Spatafora J.W."/>
            <person name="Henrissat B."/>
            <person name="Nagy L.G."/>
            <person name="Aury J.M."/>
            <person name="Wincker P."/>
            <person name="Grigoriev I.V."/>
            <person name="Bonfante P."/>
            <person name="Martin F.M."/>
        </authorList>
    </citation>
    <scope>NUCLEOTIDE SEQUENCE [LARGE SCALE GENOMIC DNA]</scope>
    <source>
        <strain evidence="2 3">CCBAS932</strain>
    </source>
</reference>